<comment type="pathway">
    <text evidence="2">Lipid metabolism.</text>
</comment>
<dbReference type="Gene3D" id="1.20.120.1630">
    <property type="match status" value="1"/>
</dbReference>
<dbReference type="HOGENOM" id="CLU_086119_0_0_1"/>
<evidence type="ECO:0000256" key="1">
    <source>
        <dbReference type="ARBA" id="ARBA00004969"/>
    </source>
</evidence>
<keyword evidence="12 14" id="KW-0594">Phospholipid biosynthesis</keyword>
<keyword evidence="7 14" id="KW-0812">Transmembrane</keyword>
<feature type="binding site" evidence="14">
    <location>
        <begin position="199"/>
        <end position="200"/>
    </location>
    <ligand>
        <name>S-adenosyl-L-methionine</name>
        <dbReference type="ChEBI" id="CHEBI:59789"/>
    </ligand>
</feature>
<reference evidence="17 18" key="1">
    <citation type="submission" date="2013-03" db="EMBL/GenBank/DDBJ databases">
        <title>The Genome Sequence of Cladophialophora carrionii CBS 160.54.</title>
        <authorList>
            <consortium name="The Broad Institute Genomics Platform"/>
            <person name="Cuomo C."/>
            <person name="de Hoog S."/>
            <person name="Gorbushina A."/>
            <person name="Walker B."/>
            <person name="Young S.K."/>
            <person name="Zeng Q."/>
            <person name="Gargeya S."/>
            <person name="Fitzgerald M."/>
            <person name="Haas B."/>
            <person name="Abouelleil A."/>
            <person name="Allen A.W."/>
            <person name="Alvarado L."/>
            <person name="Arachchi H.M."/>
            <person name="Berlin A.M."/>
            <person name="Chapman S.B."/>
            <person name="Gainer-Dewar J."/>
            <person name="Goldberg J."/>
            <person name="Griggs A."/>
            <person name="Gujja S."/>
            <person name="Hansen M."/>
            <person name="Howarth C."/>
            <person name="Imamovic A."/>
            <person name="Ireland A."/>
            <person name="Larimer J."/>
            <person name="McCowan C."/>
            <person name="Murphy C."/>
            <person name="Pearson M."/>
            <person name="Poon T.W."/>
            <person name="Priest M."/>
            <person name="Roberts A."/>
            <person name="Saif S."/>
            <person name="Shea T."/>
            <person name="Sisk P."/>
            <person name="Sykes S."/>
            <person name="Wortman J."/>
            <person name="Nusbaum C."/>
            <person name="Birren B."/>
        </authorList>
    </citation>
    <scope>NUCLEOTIDE SEQUENCE [LARGE SCALE GENOMIC DNA]</scope>
    <source>
        <strain evidence="17 18">CBS 160.54</strain>
    </source>
</reference>
<keyword evidence="10 14" id="KW-0443">Lipid metabolism</keyword>
<keyword evidence="11 14" id="KW-0472">Membrane</keyword>
<evidence type="ECO:0000256" key="12">
    <source>
        <dbReference type="ARBA" id="ARBA00023209"/>
    </source>
</evidence>
<comment type="function">
    <text evidence="14">Catalyzes the second two steps of the methylation pathway of phosphatidylcholine biosynthesis, the SAM-dependent methylation of phosphatidylmonomethylethanolamine (PMME) to phosphatidyldimethylethanolamine (PDME) and of PDME to phosphatidylcholine (PC).</text>
</comment>
<evidence type="ECO:0000256" key="6">
    <source>
        <dbReference type="ARBA" id="ARBA00022691"/>
    </source>
</evidence>
<dbReference type="GO" id="GO:0005789">
    <property type="term" value="C:endoplasmic reticulum membrane"/>
    <property type="evidence" value="ECO:0007669"/>
    <property type="project" value="UniProtKB-SubCell"/>
</dbReference>
<keyword evidence="3 14" id="KW-0444">Lipid biosynthesis</keyword>
<dbReference type="InterPro" id="IPR007318">
    <property type="entry name" value="Phopholipid_MeTrfase"/>
</dbReference>
<dbReference type="GO" id="GO:0000773">
    <property type="term" value="F:phosphatidyl-N-methylethanolamine N-methyltransferase activity"/>
    <property type="evidence" value="ECO:0007669"/>
    <property type="project" value="UniProtKB-UniRule"/>
</dbReference>
<evidence type="ECO:0000256" key="11">
    <source>
        <dbReference type="ARBA" id="ARBA00023136"/>
    </source>
</evidence>
<evidence type="ECO:0000256" key="10">
    <source>
        <dbReference type="ARBA" id="ARBA00023098"/>
    </source>
</evidence>
<feature type="region of interest" description="Disordered" evidence="15">
    <location>
        <begin position="1"/>
        <end position="30"/>
    </location>
</feature>
<comment type="subcellular location">
    <subcellularLocation>
        <location evidence="14">Endoplasmic reticulum membrane</location>
        <topology evidence="14">Multi-pass membrane protein</topology>
    </subcellularLocation>
    <subcellularLocation>
        <location evidence="14">Mitochondrion membrane</location>
        <topology evidence="14">Multi-pass membrane protein</topology>
    </subcellularLocation>
</comment>
<comment type="pathway">
    <text evidence="1 14">Phospholipid metabolism; phosphatidylcholine biosynthesis.</text>
</comment>
<dbReference type="UniPathway" id="UPA00753"/>
<organism evidence="17 18">
    <name type="scientific">Cladophialophora carrionii CBS 160.54</name>
    <dbReference type="NCBI Taxonomy" id="1279043"/>
    <lineage>
        <taxon>Eukaryota</taxon>
        <taxon>Fungi</taxon>
        <taxon>Dikarya</taxon>
        <taxon>Ascomycota</taxon>
        <taxon>Pezizomycotina</taxon>
        <taxon>Eurotiomycetes</taxon>
        <taxon>Chaetothyriomycetidae</taxon>
        <taxon>Chaetothyriales</taxon>
        <taxon>Herpotrichiellaceae</taxon>
        <taxon>Cladophialophora</taxon>
    </lineage>
</organism>
<evidence type="ECO:0000256" key="13">
    <source>
        <dbReference type="ARBA" id="ARBA00023264"/>
    </source>
</evidence>
<feature type="transmembrane region" description="Helical" evidence="16">
    <location>
        <begin position="109"/>
        <end position="130"/>
    </location>
</feature>
<dbReference type="GO" id="GO:0032259">
    <property type="term" value="P:methylation"/>
    <property type="evidence" value="ECO:0007669"/>
    <property type="project" value="UniProtKB-KW"/>
</dbReference>
<dbReference type="EMBL" id="KB822706">
    <property type="protein sequence ID" value="ETI22062.1"/>
    <property type="molecule type" value="Genomic_DNA"/>
</dbReference>
<evidence type="ECO:0000256" key="8">
    <source>
        <dbReference type="ARBA" id="ARBA00022824"/>
    </source>
</evidence>
<evidence type="ECO:0000256" key="4">
    <source>
        <dbReference type="ARBA" id="ARBA00022603"/>
    </source>
</evidence>
<keyword evidence="14" id="KW-0496">Mitochondrion</keyword>
<proteinExistence type="inferred from homology"/>
<keyword evidence="13 14" id="KW-1208">Phospholipid metabolism</keyword>
<evidence type="ECO:0000256" key="15">
    <source>
        <dbReference type="SAM" id="MobiDB-lite"/>
    </source>
</evidence>
<keyword evidence="8 14" id="KW-0256">Endoplasmic reticulum</keyword>
<feature type="transmembrane region" description="Helical" evidence="16">
    <location>
        <begin position="70"/>
        <end position="88"/>
    </location>
</feature>
<feature type="binding site" evidence="14">
    <location>
        <begin position="117"/>
        <end position="119"/>
    </location>
    <ligand>
        <name>S-adenosyl-L-methionine</name>
        <dbReference type="ChEBI" id="CHEBI:59789"/>
    </ligand>
</feature>
<comment type="catalytic activity">
    <reaction evidence="14">
        <text>a 1,2-diacyl-sn-glycero-3-phospho-N,N-dimethylethanolamine + S-adenosyl-L-methionine = a 1,2-diacyl-sn-glycero-3-phosphocholine + S-adenosyl-L-homocysteine + H(+)</text>
        <dbReference type="Rhea" id="RHEA:32739"/>
        <dbReference type="ChEBI" id="CHEBI:15378"/>
        <dbReference type="ChEBI" id="CHEBI:57643"/>
        <dbReference type="ChEBI" id="CHEBI:57856"/>
        <dbReference type="ChEBI" id="CHEBI:59789"/>
        <dbReference type="ChEBI" id="CHEBI:64572"/>
    </reaction>
</comment>
<evidence type="ECO:0000256" key="3">
    <source>
        <dbReference type="ARBA" id="ARBA00022516"/>
    </source>
</evidence>
<sequence>MSSQALAGERRPVSSTLHGRRSTLRQRQSHSIPFSGTSWLDEARTTTTNEALVLTETEHKTHFLTKAFGSPYYGCYALAITIFLIGVIRDSLYKSALEEQPIYPPLHQPALGVLLFLSGNVLVLTSMWALGVTGTYLGDYFGILMDEKVEGFPFNVTGAPMYWGSTLSFLGTALYYGRVAGLLLTLEVFVMYLGALQFEDPFTAEIYAQKESRPVTRSMSKQKDRKKA</sequence>
<evidence type="ECO:0000256" key="5">
    <source>
        <dbReference type="ARBA" id="ARBA00022679"/>
    </source>
</evidence>
<dbReference type="PANTHER" id="PTHR15458:SF5">
    <property type="entry name" value="PHOSPHATIDYLETHANOLAMINE N-METHYLTRANSFERASE"/>
    <property type="match status" value="1"/>
</dbReference>
<dbReference type="GO" id="GO:0006656">
    <property type="term" value="P:phosphatidylcholine biosynthetic process"/>
    <property type="evidence" value="ECO:0007669"/>
    <property type="project" value="UniProtKB-UniRule"/>
</dbReference>
<dbReference type="RefSeq" id="XP_008728679.1">
    <property type="nucleotide sequence ID" value="XM_008730457.1"/>
</dbReference>
<gene>
    <name evidence="17" type="ORF">G647_06133</name>
</gene>
<dbReference type="GO" id="GO:0031966">
    <property type="term" value="C:mitochondrial membrane"/>
    <property type="evidence" value="ECO:0007669"/>
    <property type="project" value="UniProtKB-SubCell"/>
</dbReference>
<dbReference type="EC" id="2.1.1.71" evidence="14"/>
<evidence type="ECO:0000313" key="18">
    <source>
        <dbReference type="Proteomes" id="UP000030678"/>
    </source>
</evidence>
<feature type="compositionally biased region" description="Basic residues" evidence="15">
    <location>
        <begin position="18"/>
        <end position="28"/>
    </location>
</feature>
<dbReference type="HAMAP" id="MF_03216">
    <property type="entry name" value="PLMT"/>
    <property type="match status" value="1"/>
</dbReference>
<comment type="catalytic activity">
    <reaction evidence="14">
        <text>a 1,2-diacyl-sn-glycero-3-phospho-N-methylethanolamine + S-adenosyl-L-methionine = a 1,2-diacyl-sn-glycero-3-phospho-N,N-dimethylethanolamine + S-adenosyl-L-homocysteine + H(+)</text>
        <dbReference type="Rhea" id="RHEA:32735"/>
        <dbReference type="ChEBI" id="CHEBI:15378"/>
        <dbReference type="ChEBI" id="CHEBI:57856"/>
        <dbReference type="ChEBI" id="CHEBI:59789"/>
        <dbReference type="ChEBI" id="CHEBI:64572"/>
        <dbReference type="ChEBI" id="CHEBI:64573"/>
        <dbReference type="EC" id="2.1.1.71"/>
    </reaction>
</comment>
<dbReference type="PROSITE" id="PS51599">
    <property type="entry name" value="SAM_PEMT_PEM2"/>
    <property type="match status" value="1"/>
</dbReference>
<dbReference type="VEuPathDB" id="FungiDB:G647_06133"/>
<keyword evidence="6 14" id="KW-0949">S-adenosyl-L-methionine</keyword>
<dbReference type="GeneID" id="19984626"/>
<feature type="topological domain" description="Lumenal" evidence="14">
    <location>
        <begin position="134"/>
        <end position="176"/>
    </location>
</feature>
<dbReference type="PANTHER" id="PTHR15458">
    <property type="entry name" value="PHOSPHATIDYLETHANOLAMINE N-METHYLTRANSFERASE"/>
    <property type="match status" value="1"/>
</dbReference>
<dbReference type="AlphaFoldDB" id="V9D7V5"/>
<comment type="similarity">
    <text evidence="14">Belongs to the class VI-like SAM-binding methyltransferase superfamily. PEMT/PEM2 methyltransferase family.</text>
</comment>
<feature type="transmembrane region" description="Helical" evidence="16">
    <location>
        <begin position="173"/>
        <end position="193"/>
    </location>
</feature>
<evidence type="ECO:0000256" key="16">
    <source>
        <dbReference type="SAM" id="Phobius"/>
    </source>
</evidence>
<dbReference type="OrthoDB" id="8300106at2759"/>
<evidence type="ECO:0000256" key="2">
    <source>
        <dbReference type="ARBA" id="ARBA00005189"/>
    </source>
</evidence>
<feature type="topological domain" description="Cytoplasmic" evidence="14">
    <location>
        <begin position="198"/>
        <end position="228"/>
    </location>
</feature>
<name>V9D7V5_9EURO</name>
<dbReference type="Proteomes" id="UP000030678">
    <property type="component" value="Unassembled WGS sequence"/>
</dbReference>
<keyword evidence="4 14" id="KW-0489">Methyltransferase</keyword>
<accession>V9D7V5</accession>
<feature type="intramembrane region" description="Helical" evidence="14">
    <location>
        <begin position="23"/>
        <end position="43"/>
    </location>
</feature>
<dbReference type="InterPro" id="IPR024960">
    <property type="entry name" value="PEMT/MFAP"/>
</dbReference>
<feature type="topological domain" description="Lumenal" evidence="14">
    <location>
        <begin position="1"/>
        <end position="22"/>
    </location>
</feature>
<keyword evidence="9 14" id="KW-1133">Transmembrane helix</keyword>
<evidence type="ECO:0000256" key="14">
    <source>
        <dbReference type="HAMAP-Rule" id="MF_03216"/>
    </source>
</evidence>
<keyword evidence="5 14" id="KW-0808">Transferase</keyword>
<protein>
    <recommendedName>
        <fullName evidence="14">Phosphatidyl-N-methylethanolamine N-methyltransferase</fullName>
        <ecNumber evidence="14">2.1.1.71</ecNumber>
    </recommendedName>
    <alternativeName>
        <fullName evidence="14">Phospholipid methyltransferase</fullName>
        <shortName evidence="14">PLMT</shortName>
    </alternativeName>
</protein>
<dbReference type="Pfam" id="PF04191">
    <property type="entry name" value="PEMT"/>
    <property type="match status" value="1"/>
</dbReference>
<evidence type="ECO:0000313" key="17">
    <source>
        <dbReference type="EMBL" id="ETI22062.1"/>
    </source>
</evidence>
<comment type="caution">
    <text evidence="14">Lacks conserved residue(s) required for the propagation of feature annotation.</text>
</comment>
<evidence type="ECO:0000256" key="7">
    <source>
        <dbReference type="ARBA" id="ARBA00022692"/>
    </source>
</evidence>
<evidence type="ECO:0000256" key="9">
    <source>
        <dbReference type="ARBA" id="ARBA00022989"/>
    </source>
</evidence>